<protein>
    <submittedName>
        <fullName evidence="1">Uncharacterized protein</fullName>
    </submittedName>
</protein>
<evidence type="ECO:0000313" key="2">
    <source>
        <dbReference type="Proteomes" id="UP000024635"/>
    </source>
</evidence>
<dbReference type="EMBL" id="JARK01001420">
    <property type="protein sequence ID" value="EYC05006.1"/>
    <property type="molecule type" value="Genomic_DNA"/>
</dbReference>
<comment type="caution">
    <text evidence="1">The sequence shown here is derived from an EMBL/GenBank/DDBJ whole genome shotgun (WGS) entry which is preliminary data.</text>
</comment>
<evidence type="ECO:0000313" key="1">
    <source>
        <dbReference type="EMBL" id="EYC05006.1"/>
    </source>
</evidence>
<gene>
    <name evidence="1" type="primary">Acey_s0084.g1722</name>
    <name evidence="1" type="ORF">Y032_0084g1722</name>
</gene>
<reference evidence="2" key="1">
    <citation type="journal article" date="2015" name="Nat. Genet.">
        <title>The genome and transcriptome of the zoonotic hookworm Ancylostoma ceylanicum identify infection-specific gene families.</title>
        <authorList>
            <person name="Schwarz E.M."/>
            <person name="Hu Y."/>
            <person name="Antoshechkin I."/>
            <person name="Miller M.M."/>
            <person name="Sternberg P.W."/>
            <person name="Aroian R.V."/>
        </authorList>
    </citation>
    <scope>NUCLEOTIDE SEQUENCE</scope>
    <source>
        <strain evidence="2">HY135</strain>
    </source>
</reference>
<sequence>MLKFLYSIFSGKIKSNPTYPTFKVLLAALSVKKCVSSPHVASRHFRVDDGAIVDEQAAIHPTWARIRHFWLIRLVTW</sequence>
<dbReference type="Proteomes" id="UP000024635">
    <property type="component" value="Unassembled WGS sequence"/>
</dbReference>
<name>A0A016TQK8_9BILA</name>
<accession>A0A016TQK8</accession>
<dbReference type="AlphaFoldDB" id="A0A016TQK8"/>
<proteinExistence type="predicted"/>
<keyword evidence="2" id="KW-1185">Reference proteome</keyword>
<organism evidence="1 2">
    <name type="scientific">Ancylostoma ceylanicum</name>
    <dbReference type="NCBI Taxonomy" id="53326"/>
    <lineage>
        <taxon>Eukaryota</taxon>
        <taxon>Metazoa</taxon>
        <taxon>Ecdysozoa</taxon>
        <taxon>Nematoda</taxon>
        <taxon>Chromadorea</taxon>
        <taxon>Rhabditida</taxon>
        <taxon>Rhabditina</taxon>
        <taxon>Rhabditomorpha</taxon>
        <taxon>Strongyloidea</taxon>
        <taxon>Ancylostomatidae</taxon>
        <taxon>Ancylostomatinae</taxon>
        <taxon>Ancylostoma</taxon>
    </lineage>
</organism>